<dbReference type="InterPro" id="IPR021759">
    <property type="entry name" value="WxLIP_HBD"/>
</dbReference>
<keyword evidence="1" id="KW-0472">Membrane</keyword>
<evidence type="ECO:0000259" key="2">
    <source>
        <dbReference type="Pfam" id="PF06030"/>
    </source>
</evidence>
<comment type="caution">
    <text evidence="4">The sequence shown here is derived from an EMBL/GenBank/DDBJ whole genome shotgun (WGS) entry which is preliminary data.</text>
</comment>
<evidence type="ECO:0000313" key="5">
    <source>
        <dbReference type="Proteomes" id="UP001596253"/>
    </source>
</evidence>
<evidence type="ECO:0000313" key="4">
    <source>
        <dbReference type="EMBL" id="MFC6163174.1"/>
    </source>
</evidence>
<feature type="transmembrane region" description="Helical" evidence="1">
    <location>
        <begin position="316"/>
        <end position="341"/>
    </location>
</feature>
<keyword evidence="5" id="KW-1185">Reference proteome</keyword>
<evidence type="ECO:0000259" key="3">
    <source>
        <dbReference type="Pfam" id="PF11797"/>
    </source>
</evidence>
<keyword evidence="1" id="KW-1133">Transmembrane helix</keyword>
<name>A0ABW1R1L5_9LACO</name>
<dbReference type="Pfam" id="PF06030">
    <property type="entry name" value="WxLIP_PGBD"/>
    <property type="match status" value="1"/>
</dbReference>
<reference evidence="5" key="1">
    <citation type="journal article" date="2019" name="Int. J. Syst. Evol. Microbiol.">
        <title>The Global Catalogue of Microorganisms (GCM) 10K type strain sequencing project: providing services to taxonomists for standard genome sequencing and annotation.</title>
        <authorList>
            <consortium name="The Broad Institute Genomics Platform"/>
            <consortium name="The Broad Institute Genome Sequencing Center for Infectious Disease"/>
            <person name="Wu L."/>
            <person name="Ma J."/>
        </authorList>
    </citation>
    <scope>NUCLEOTIDE SEQUENCE [LARGE SCALE GENOMIC DNA]</scope>
    <source>
        <strain evidence="5">CCM 8932</strain>
    </source>
</reference>
<accession>A0ABW1R1L5</accession>
<dbReference type="InterPro" id="IPR010317">
    <property type="entry name" value="WxLIP_PGBD"/>
</dbReference>
<feature type="domain" description="WxL Interacting Protein host binding" evidence="3">
    <location>
        <begin position="171"/>
        <end position="305"/>
    </location>
</feature>
<dbReference type="Pfam" id="PF11797">
    <property type="entry name" value="WxLIP_HBD"/>
    <property type="match status" value="1"/>
</dbReference>
<proteinExistence type="predicted"/>
<protein>
    <submittedName>
        <fullName evidence="4">DUF916 and DUF3324 domain-containing protein</fullName>
    </submittedName>
</protein>
<feature type="domain" description="WxL Interacting Protein peptidoglycan binding" evidence="2">
    <location>
        <begin position="39"/>
        <end position="159"/>
    </location>
</feature>
<gene>
    <name evidence="4" type="ORF">ACFP3T_00530</name>
</gene>
<sequence length="352" mass="38942">MMRLVKRLSIFGLVLLAGLLSGWGRLVSQAANVSNNVGFSVAAKLPKNQLNTKNSFYDLKMKPGQTETLKATIYNSTNRDIRVQMAIHTAWTNSAGTIDYTNVPKSFDTSLQTPMSKISQVQGAKTITVAADSKKVVTTKVKVPESTAHGVILGGWFFKRVDRKVTSSVKNANNIRSAYAYVIGMKYTVGKVPAPNLVLGKVNAGTYNYHRGIIVDLRNPMAVIIPNLKMDTTVTTLSDGKVVKHLKQNDVQMAPNTVFRYPILVGETKLQPGRYHLHMVVKNSAHRWVFDRNFTVTKAAAKQANMAAGDRQNMNVWLLVGLGALGMLLLMLLIWLIIYLVKRRRNADQAEA</sequence>
<organism evidence="4 5">
    <name type="scientific">Lactiplantibacillus dongliensis</name>
    <dbReference type="NCBI Taxonomy" id="2559919"/>
    <lineage>
        <taxon>Bacteria</taxon>
        <taxon>Bacillati</taxon>
        <taxon>Bacillota</taxon>
        <taxon>Bacilli</taxon>
        <taxon>Lactobacillales</taxon>
        <taxon>Lactobacillaceae</taxon>
        <taxon>Lactiplantibacillus</taxon>
    </lineage>
</organism>
<dbReference type="RefSeq" id="WP_223877344.1">
    <property type="nucleotide sequence ID" value="NZ_BJDK01000030.1"/>
</dbReference>
<evidence type="ECO:0000256" key="1">
    <source>
        <dbReference type="SAM" id="Phobius"/>
    </source>
</evidence>
<dbReference type="EMBL" id="JBHSSD010000003">
    <property type="protein sequence ID" value="MFC6163174.1"/>
    <property type="molecule type" value="Genomic_DNA"/>
</dbReference>
<keyword evidence="1" id="KW-0812">Transmembrane</keyword>
<dbReference type="Proteomes" id="UP001596253">
    <property type="component" value="Unassembled WGS sequence"/>
</dbReference>